<comment type="caution">
    <text evidence="1">The sequence shown here is derived from an EMBL/GenBank/DDBJ whole genome shotgun (WGS) entry which is preliminary data.</text>
</comment>
<dbReference type="InterPro" id="IPR007922">
    <property type="entry name" value="DciA-like"/>
</dbReference>
<accession>A0A5J4PBP7</accession>
<sequence>MKRKNVEHIGKLVYQFLRQEVLETPLYEQRLIDSWNKLSPAITSYTKELYIRNHILYVHLTSAVLRQELIMNREALVRHLNERVGARVITNIVFR</sequence>
<evidence type="ECO:0008006" key="2">
    <source>
        <dbReference type="Google" id="ProtNLM"/>
    </source>
</evidence>
<dbReference type="EMBL" id="SNRY01010328">
    <property type="protein sequence ID" value="KAA6305903.1"/>
    <property type="molecule type" value="Genomic_DNA"/>
</dbReference>
<dbReference type="PANTHER" id="PTHR36456">
    <property type="entry name" value="UPF0232 PROTEIN SCO3875"/>
    <property type="match status" value="1"/>
</dbReference>
<organism evidence="1">
    <name type="scientific">termite gut metagenome</name>
    <dbReference type="NCBI Taxonomy" id="433724"/>
    <lineage>
        <taxon>unclassified sequences</taxon>
        <taxon>metagenomes</taxon>
        <taxon>organismal metagenomes</taxon>
    </lineage>
</organism>
<evidence type="ECO:0000313" key="1">
    <source>
        <dbReference type="EMBL" id="KAA6305903.1"/>
    </source>
</evidence>
<reference evidence="1" key="1">
    <citation type="submission" date="2019-03" db="EMBL/GenBank/DDBJ databases">
        <title>Single cell metagenomics reveals metabolic interactions within the superorganism composed of flagellate Streblomastix strix and complex community of Bacteroidetes bacteria on its surface.</title>
        <authorList>
            <person name="Treitli S.C."/>
            <person name="Kolisko M."/>
            <person name="Husnik F."/>
            <person name="Keeling P."/>
            <person name="Hampl V."/>
        </authorList>
    </citation>
    <scope>NUCLEOTIDE SEQUENCE</scope>
    <source>
        <strain evidence="1">STM</strain>
    </source>
</reference>
<protein>
    <recommendedName>
        <fullName evidence="2">DUF721 domain-containing protein</fullName>
    </recommendedName>
</protein>
<dbReference type="AlphaFoldDB" id="A0A5J4PBP7"/>
<dbReference type="PANTHER" id="PTHR36456:SF1">
    <property type="entry name" value="UPF0232 PROTEIN SCO3875"/>
    <property type="match status" value="1"/>
</dbReference>
<name>A0A5J4PBP7_9ZZZZ</name>
<gene>
    <name evidence="1" type="ORF">EZS27_042443</name>
</gene>
<dbReference type="Pfam" id="PF05258">
    <property type="entry name" value="DciA"/>
    <property type="match status" value="1"/>
</dbReference>
<proteinExistence type="predicted"/>